<comment type="caution">
    <text evidence="2">The sequence shown here is derived from an EMBL/GenBank/DDBJ whole genome shotgun (WGS) entry which is preliminary data.</text>
</comment>
<organism evidence="2 3">
    <name type="scientific">Haloferula sargassicola</name>
    <dbReference type="NCBI Taxonomy" id="490096"/>
    <lineage>
        <taxon>Bacteria</taxon>
        <taxon>Pseudomonadati</taxon>
        <taxon>Verrucomicrobiota</taxon>
        <taxon>Verrucomicrobiia</taxon>
        <taxon>Verrucomicrobiales</taxon>
        <taxon>Verrucomicrobiaceae</taxon>
        <taxon>Haloferula</taxon>
    </lineage>
</organism>
<reference evidence="2 3" key="1">
    <citation type="submission" date="2024-02" db="EMBL/GenBank/DDBJ databases">
        <title>Haloferula sargassicola NBRC 104335.</title>
        <authorList>
            <person name="Ichikawa N."/>
            <person name="Katano-Makiyama Y."/>
            <person name="Hidaka K."/>
        </authorList>
    </citation>
    <scope>NUCLEOTIDE SEQUENCE [LARGE SCALE GENOMIC DNA]</scope>
    <source>
        <strain evidence="2 3">NBRC 104335</strain>
    </source>
</reference>
<feature type="signal peptide" evidence="1">
    <location>
        <begin position="1"/>
        <end position="18"/>
    </location>
</feature>
<gene>
    <name evidence="2" type="ORF">Hsar01_02930</name>
</gene>
<dbReference type="RefSeq" id="WP_353567801.1">
    <property type="nucleotide sequence ID" value="NZ_BAABRI010000016.1"/>
</dbReference>
<evidence type="ECO:0008006" key="4">
    <source>
        <dbReference type="Google" id="ProtNLM"/>
    </source>
</evidence>
<evidence type="ECO:0000256" key="1">
    <source>
        <dbReference type="SAM" id="SignalP"/>
    </source>
</evidence>
<dbReference type="EMBL" id="BAABRI010000016">
    <property type="protein sequence ID" value="GAA5483696.1"/>
    <property type="molecule type" value="Genomic_DNA"/>
</dbReference>
<dbReference type="Proteomes" id="UP001476282">
    <property type="component" value="Unassembled WGS sequence"/>
</dbReference>
<name>A0ABP9USP0_9BACT</name>
<keyword evidence="3" id="KW-1185">Reference proteome</keyword>
<accession>A0ABP9USP0</accession>
<keyword evidence="1" id="KW-0732">Signal</keyword>
<evidence type="ECO:0000313" key="3">
    <source>
        <dbReference type="Proteomes" id="UP001476282"/>
    </source>
</evidence>
<feature type="chain" id="PRO_5046849176" description="PEP-CTERM protein-sorting domain-containing protein" evidence="1">
    <location>
        <begin position="19"/>
        <end position="241"/>
    </location>
</feature>
<protein>
    <recommendedName>
        <fullName evidence="4">PEP-CTERM protein-sorting domain-containing protein</fullName>
    </recommendedName>
</protein>
<sequence>MKNLVPLLTLAVALPVGASTIATDDFESNSLSGGSGWSGSWSTNNSYLNGSSKVDGSYALGLYGENSTATRDVSPSLTTAGALVSFSWSLRADWDAVASGQIGVNLRESNGDTLATFKFVSGSSNLLVNDGGGDFGISQVSFGQGSIFDFTFSSEVGTNTYSFSATKRGTSETFSASNYTFSSRTNDGIGGIQFFVTAPSGSGNDGFIDSVSVSAVPEPTSFLAGLTLYLGLASRRRGGSR</sequence>
<evidence type="ECO:0000313" key="2">
    <source>
        <dbReference type="EMBL" id="GAA5483696.1"/>
    </source>
</evidence>
<proteinExistence type="predicted"/>